<dbReference type="PROSITE" id="PS50005">
    <property type="entry name" value="TPR"/>
    <property type="match status" value="1"/>
</dbReference>
<name>A0A3A8NTE5_9BACT</name>
<gene>
    <name evidence="3" type="ORF">D7X12_04570</name>
</gene>
<dbReference type="PANTHER" id="PTHR45588:SF1">
    <property type="entry name" value="WW DOMAIN-CONTAINING PROTEIN"/>
    <property type="match status" value="1"/>
</dbReference>
<dbReference type="SUPFAM" id="SSF48452">
    <property type="entry name" value="TPR-like"/>
    <property type="match status" value="2"/>
</dbReference>
<keyword evidence="1" id="KW-0802">TPR repeat</keyword>
<feature type="repeat" description="TPR" evidence="1">
    <location>
        <begin position="76"/>
        <end position="109"/>
    </location>
</feature>
<dbReference type="RefSeq" id="WP_120624043.1">
    <property type="nucleotide sequence ID" value="NZ_RAWG01000018.1"/>
</dbReference>
<dbReference type="EMBL" id="RAWG01000018">
    <property type="protein sequence ID" value="RKH46739.1"/>
    <property type="molecule type" value="Genomic_DNA"/>
</dbReference>
<dbReference type="InterPro" id="IPR011990">
    <property type="entry name" value="TPR-like_helical_dom_sf"/>
</dbReference>
<dbReference type="Gene3D" id="1.25.40.10">
    <property type="entry name" value="Tetratricopeptide repeat domain"/>
    <property type="match status" value="2"/>
</dbReference>
<dbReference type="OrthoDB" id="9778494at2"/>
<dbReference type="Proteomes" id="UP000273405">
    <property type="component" value="Unassembled WGS sequence"/>
</dbReference>
<evidence type="ECO:0000256" key="2">
    <source>
        <dbReference type="SAM" id="MobiDB-lite"/>
    </source>
</evidence>
<feature type="region of interest" description="Disordered" evidence="2">
    <location>
        <begin position="24"/>
        <end position="43"/>
    </location>
</feature>
<dbReference type="InterPro" id="IPR019734">
    <property type="entry name" value="TPR_rpt"/>
</dbReference>
<sequence length="572" mass="62325">MRARLLLALTLPLLFVPGREVGAQEASEPPLPDAAAHGGHGTPPGGLSLKSLAKGAVLFDNLGTHAYPVTTASKEAQAFFNQGLRLAYGFNHDEAARSFARATELDPSCAMCFWGVALVLGPNYNVPMLPERAGVAWEGVQRAQALASRATPVEQALIGALGRRYAGPEPKPPPAMKPFNEAYAAAMRDVARRFPDDLDVQVLFAESLMDLNPWKLWTLEGKPAPGTEEIVARLESVLARAPLHPGANHYYIHAVEASSHPERALPSAQRLPGLMPGAGHVVHMPAHIYQRVGRYAEASESNRRAIQADEAYLRQVEPLGYYPMYLAHNWGFLSFSAAMEGRGEESLKAARESARVLPPEMLAAMPGMDFFAAEPLLVMVRFGRYDALLAEPRPDAKYPVMTGLWLHAHGLALAARGRFDEARKDHAELVKLGATVPDALTAGNNAAKDVLNVAARVLDASIAERQGRSDALARWAVAVRAADRLAYSEPNDWFYPVRHYQGAALLDAKQWKAAEAVYREDLRRNPGNGWALFGLTRALEGQGQEAEAATTRKQFEAAWANADFRLTRTAVF</sequence>
<comment type="caution">
    <text evidence="3">The sequence shown here is derived from an EMBL/GenBank/DDBJ whole genome shotgun (WGS) entry which is preliminary data.</text>
</comment>
<organism evidence="3 4">
    <name type="scientific">Corallococcus sicarius</name>
    <dbReference type="NCBI Taxonomy" id="2316726"/>
    <lineage>
        <taxon>Bacteria</taxon>
        <taxon>Pseudomonadati</taxon>
        <taxon>Myxococcota</taxon>
        <taxon>Myxococcia</taxon>
        <taxon>Myxococcales</taxon>
        <taxon>Cystobacterineae</taxon>
        <taxon>Myxococcaceae</taxon>
        <taxon>Corallococcus</taxon>
    </lineage>
</organism>
<keyword evidence="4" id="KW-1185">Reference proteome</keyword>
<dbReference type="AlphaFoldDB" id="A0A3A8NTE5"/>
<reference evidence="4" key="1">
    <citation type="submission" date="2018-09" db="EMBL/GenBank/DDBJ databases">
        <authorList>
            <person name="Livingstone P.G."/>
            <person name="Whitworth D.E."/>
        </authorList>
    </citation>
    <scope>NUCLEOTIDE SEQUENCE [LARGE SCALE GENOMIC DNA]</scope>
    <source>
        <strain evidence="4">CA040B</strain>
    </source>
</reference>
<proteinExistence type="predicted"/>
<evidence type="ECO:0000313" key="4">
    <source>
        <dbReference type="Proteomes" id="UP000273405"/>
    </source>
</evidence>
<dbReference type="SMART" id="SM00028">
    <property type="entry name" value="TPR"/>
    <property type="match status" value="2"/>
</dbReference>
<evidence type="ECO:0000256" key="1">
    <source>
        <dbReference type="PROSITE-ProRule" id="PRU00339"/>
    </source>
</evidence>
<protein>
    <recommendedName>
        <fullName evidence="5">Tetratricopeptide repeat protein</fullName>
    </recommendedName>
</protein>
<accession>A0A3A8NTE5</accession>
<evidence type="ECO:0008006" key="5">
    <source>
        <dbReference type="Google" id="ProtNLM"/>
    </source>
</evidence>
<dbReference type="PANTHER" id="PTHR45588">
    <property type="entry name" value="TPR DOMAIN-CONTAINING PROTEIN"/>
    <property type="match status" value="1"/>
</dbReference>
<evidence type="ECO:0000313" key="3">
    <source>
        <dbReference type="EMBL" id="RKH46739.1"/>
    </source>
</evidence>